<evidence type="ECO:0000313" key="2">
    <source>
        <dbReference type="Proteomes" id="UP000161430"/>
    </source>
</evidence>
<dbReference type="Proteomes" id="UP000161430">
    <property type="component" value="Segment"/>
</dbReference>
<proteinExistence type="predicted"/>
<reference evidence="1 2" key="1">
    <citation type="journal article" date="2003" name="J. Virol.">
        <title>Complete sequence and genomic analysis of rhesus cytomegalovirus.</title>
        <authorList>
            <person name="Hansen S.G."/>
            <person name="Strelow L.I."/>
            <person name="Franchi D.C."/>
            <person name="Anders D.G."/>
            <person name="Wong S.W."/>
        </authorList>
    </citation>
    <scope>NUCLEOTIDE SEQUENCE [LARGE SCALE GENOMIC DNA]</scope>
    <source>
        <strain evidence="1">68-1</strain>
    </source>
</reference>
<dbReference type="GeneID" id="2952854"/>
<dbReference type="KEGG" id="vg:2952854"/>
<dbReference type="EMBL" id="AY186194">
    <property type="protein sequence ID" value="AAP50737.1"/>
    <property type="molecule type" value="Genomic_DNA"/>
</dbReference>
<evidence type="ECO:0000313" key="1">
    <source>
        <dbReference type="EMBL" id="AAP50737.1"/>
    </source>
</evidence>
<sequence>MHNSRFPTNPIQITMLYIAIAMYRLGADALRVTLKLQDVLFILNGDYQAFPWIRMTFKHRLQSAFFYNTDSYSRGLGSGTLAFLFFKLTMSLACSASSVS</sequence>
<organismHost>
    <name type="scientific">Macaca mulatta</name>
    <name type="common">Rhesus macaque</name>
    <dbReference type="NCBI Taxonomy" id="9544"/>
</organismHost>
<accession>Q7TFC7</accession>
<organism evidence="1 2">
    <name type="scientific">Rhesus cytomegalovirus (strain 68-1)</name>
    <name type="common">RhCMV</name>
    <dbReference type="NCBI Taxonomy" id="47929"/>
    <lineage>
        <taxon>Viruses</taxon>
        <taxon>Duplodnaviria</taxon>
        <taxon>Heunggongvirae</taxon>
        <taxon>Peploviricota</taxon>
        <taxon>Herviviricetes</taxon>
        <taxon>Herpesvirales</taxon>
        <taxon>Orthoherpesviridae</taxon>
        <taxon>Betaherpesvirinae</taxon>
        <taxon>Cytomegalovirus</taxon>
        <taxon>Cytomegalovirus macacinebeta3</taxon>
    </lineage>
</organism>
<keyword evidence="2" id="KW-1185">Reference proteome</keyword>
<protein>
    <submittedName>
        <fullName evidence="1">Rh217</fullName>
    </submittedName>
</protein>
<dbReference type="RefSeq" id="YP_068304.1">
    <property type="nucleotide sequence ID" value="NC_006150.1"/>
</dbReference>
<name>Q7TFC7_RHCM6</name>